<dbReference type="GO" id="GO:0003922">
    <property type="term" value="F:GMP synthase (glutamine-hydrolyzing) activity"/>
    <property type="evidence" value="ECO:0007669"/>
    <property type="project" value="UniProtKB-EC"/>
</dbReference>
<accession>A0ABV7KYJ1</accession>
<feature type="active site" description="Nucleophile" evidence="11">
    <location>
        <position position="99"/>
    </location>
</feature>
<dbReference type="SUPFAM" id="SSF52317">
    <property type="entry name" value="Class I glutamine amidotransferase-like"/>
    <property type="match status" value="1"/>
</dbReference>
<evidence type="ECO:0000256" key="8">
    <source>
        <dbReference type="ARBA" id="ARBA00022755"/>
    </source>
</evidence>
<dbReference type="PROSITE" id="PS51273">
    <property type="entry name" value="GATASE_TYPE_1"/>
    <property type="match status" value="1"/>
</dbReference>
<dbReference type="InterPro" id="IPR001674">
    <property type="entry name" value="GMP_synth_C"/>
</dbReference>
<dbReference type="NCBIfam" id="TIGR00888">
    <property type="entry name" value="guaA_Nterm"/>
    <property type="match status" value="1"/>
</dbReference>
<feature type="active site" evidence="11">
    <location>
        <position position="191"/>
    </location>
</feature>
<keyword evidence="8 11" id="KW-0658">Purine biosynthesis</keyword>
<keyword evidence="5 11" id="KW-0436">Ligase</keyword>
<evidence type="ECO:0000256" key="7">
    <source>
        <dbReference type="ARBA" id="ARBA00022749"/>
    </source>
</evidence>
<evidence type="ECO:0000256" key="12">
    <source>
        <dbReference type="PROSITE-ProRule" id="PRU00886"/>
    </source>
</evidence>
<dbReference type="Gene3D" id="3.40.50.880">
    <property type="match status" value="1"/>
</dbReference>
<dbReference type="PANTHER" id="PTHR11922">
    <property type="entry name" value="GMP SYNTHASE-RELATED"/>
    <property type="match status" value="1"/>
</dbReference>
<dbReference type="RefSeq" id="WP_379899624.1">
    <property type="nucleotide sequence ID" value="NZ_JBHRTR010000023.1"/>
</dbReference>
<feature type="binding site" evidence="12">
    <location>
        <begin position="243"/>
        <end position="249"/>
    </location>
    <ligand>
        <name>ATP</name>
        <dbReference type="ChEBI" id="CHEBI:30616"/>
    </ligand>
</feature>
<dbReference type="EMBL" id="JBHRTR010000023">
    <property type="protein sequence ID" value="MFC3227455.1"/>
    <property type="molecule type" value="Genomic_DNA"/>
</dbReference>
<keyword evidence="6 11" id="KW-0547">Nucleotide-binding</keyword>
<dbReference type="Pfam" id="PF00958">
    <property type="entry name" value="GMP_synt_C"/>
    <property type="match status" value="1"/>
</dbReference>
<dbReference type="PANTHER" id="PTHR11922:SF2">
    <property type="entry name" value="GMP SYNTHASE [GLUTAMINE-HYDROLYZING]"/>
    <property type="match status" value="1"/>
</dbReference>
<dbReference type="EC" id="6.3.5.2" evidence="3 11"/>
<comment type="subunit">
    <text evidence="11">Homodimer.</text>
</comment>
<comment type="pathway">
    <text evidence="2 11">Purine metabolism; GMP biosynthesis; GMP from XMP (L-Gln route): step 1/1.</text>
</comment>
<keyword evidence="9 11" id="KW-0067">ATP-binding</keyword>
<evidence type="ECO:0000259" key="13">
    <source>
        <dbReference type="PROSITE" id="PS51553"/>
    </source>
</evidence>
<gene>
    <name evidence="11 14" type="primary">guaA</name>
    <name evidence="14" type="ORF">ACFOGJ_09455</name>
</gene>
<evidence type="ECO:0000256" key="11">
    <source>
        <dbReference type="HAMAP-Rule" id="MF_00344"/>
    </source>
</evidence>
<dbReference type="Pfam" id="PF02540">
    <property type="entry name" value="NAD_synthase"/>
    <property type="match status" value="1"/>
</dbReference>
<dbReference type="PROSITE" id="PS51553">
    <property type="entry name" value="GMPS_ATP_PPASE"/>
    <property type="match status" value="1"/>
</dbReference>
<keyword evidence="10 11" id="KW-0315">Glutamine amidotransferase</keyword>
<keyword evidence="15" id="KW-1185">Reference proteome</keyword>
<dbReference type="HAMAP" id="MF_00344">
    <property type="entry name" value="GMP_synthase"/>
    <property type="match status" value="1"/>
</dbReference>
<dbReference type="InterPro" id="IPR025777">
    <property type="entry name" value="GMPS_ATP_PPase_dom"/>
</dbReference>
<dbReference type="SUPFAM" id="SSF54810">
    <property type="entry name" value="GMP synthetase C-terminal dimerisation domain"/>
    <property type="match status" value="1"/>
</dbReference>
<name>A0ABV7KYJ1_9PROT</name>
<feature type="active site" evidence="11">
    <location>
        <position position="189"/>
    </location>
</feature>
<dbReference type="CDD" id="cd01742">
    <property type="entry name" value="GATase1_GMP_Synthase"/>
    <property type="match status" value="1"/>
</dbReference>
<dbReference type="PRINTS" id="PR00099">
    <property type="entry name" value="CPSGATASE"/>
</dbReference>
<evidence type="ECO:0000313" key="15">
    <source>
        <dbReference type="Proteomes" id="UP001595528"/>
    </source>
</evidence>
<sequence length="533" mass="57233">MTDSAPTPETFAVDPVAAGHDTILIVDFGAQYTQLIARRVREAGVYCEIAPFNKAAEALARLAPKGIILSGGPASVAEAGTPRIDEAVFAAQVPLLGICYGQQAMCAQLGGSVTAPEHREFGRAFVEVTDDCPLFGGVWAPGAREQVWMSHGDHVDRLPPGFRAVGVSDGAPFAAICDEARGYYGVQFHPEVSHTPHGGALLRNFVRNVCGCAGDWTMAAFRAQAIAGIRAQVGQGRVICGLSGGVDSSVAAVLIHEAIGDQLTCVFVDHGLMRAGEADEVVTLFRDHYNIPLVHRDASGLFLGELAGVTDPEAKRKTIGRLFIDVFEAEAKAVGGADFLAQGTLYPDVIESVSFHGGPSVTIKSHHNVGGLPERMNMKLVEPLRELFKDEVRDLGRELGLPERLVGRHPFPGPGLAIRIPGEITKEKCDLLRKVDAIYLEEIRNAGLYDAIWQAFAVLLPVRTVGVMGDARTYDHACALRAVTSTDGMTADVFPFDHALLGRMATRIINEVRGINRVTYDITSKPPGTIEWE</sequence>
<comment type="catalytic activity">
    <reaction evidence="11">
        <text>XMP + L-glutamine + ATP + H2O = GMP + L-glutamate + AMP + diphosphate + 2 H(+)</text>
        <dbReference type="Rhea" id="RHEA:11680"/>
        <dbReference type="ChEBI" id="CHEBI:15377"/>
        <dbReference type="ChEBI" id="CHEBI:15378"/>
        <dbReference type="ChEBI" id="CHEBI:29985"/>
        <dbReference type="ChEBI" id="CHEBI:30616"/>
        <dbReference type="ChEBI" id="CHEBI:33019"/>
        <dbReference type="ChEBI" id="CHEBI:57464"/>
        <dbReference type="ChEBI" id="CHEBI:58115"/>
        <dbReference type="ChEBI" id="CHEBI:58359"/>
        <dbReference type="ChEBI" id="CHEBI:456215"/>
        <dbReference type="EC" id="6.3.5.2"/>
    </reaction>
</comment>
<dbReference type="CDD" id="cd01997">
    <property type="entry name" value="GMP_synthase_C"/>
    <property type="match status" value="1"/>
</dbReference>
<protein>
    <recommendedName>
        <fullName evidence="4 11">GMP synthase [glutamine-hydrolyzing]</fullName>
        <ecNumber evidence="3 11">6.3.5.2</ecNumber>
    </recommendedName>
    <alternativeName>
        <fullName evidence="11">GMP synthetase</fullName>
    </alternativeName>
    <alternativeName>
        <fullName evidence="11">Glutamine amidotransferase</fullName>
    </alternativeName>
</protein>
<dbReference type="NCBIfam" id="TIGR00884">
    <property type="entry name" value="guaA_Cterm"/>
    <property type="match status" value="1"/>
</dbReference>
<organism evidence="14 15">
    <name type="scientific">Marinibaculum pumilum</name>
    <dbReference type="NCBI Taxonomy" id="1766165"/>
    <lineage>
        <taxon>Bacteria</taxon>
        <taxon>Pseudomonadati</taxon>
        <taxon>Pseudomonadota</taxon>
        <taxon>Alphaproteobacteria</taxon>
        <taxon>Rhodospirillales</taxon>
        <taxon>Rhodospirillaceae</taxon>
        <taxon>Marinibaculum</taxon>
    </lineage>
</organism>
<evidence type="ECO:0000256" key="4">
    <source>
        <dbReference type="ARBA" id="ARBA00021562"/>
    </source>
</evidence>
<dbReference type="PRINTS" id="PR00097">
    <property type="entry name" value="ANTSNTHASEII"/>
</dbReference>
<evidence type="ECO:0000313" key="14">
    <source>
        <dbReference type="EMBL" id="MFC3227455.1"/>
    </source>
</evidence>
<dbReference type="Proteomes" id="UP001595528">
    <property type="component" value="Unassembled WGS sequence"/>
</dbReference>
<dbReference type="InterPro" id="IPR004739">
    <property type="entry name" value="GMP_synth_GATase"/>
</dbReference>
<dbReference type="Gene3D" id="3.40.50.620">
    <property type="entry name" value="HUPs"/>
    <property type="match status" value="1"/>
</dbReference>
<reference evidence="15" key="1">
    <citation type="journal article" date="2019" name="Int. J. Syst. Evol. Microbiol.">
        <title>The Global Catalogue of Microorganisms (GCM) 10K type strain sequencing project: providing services to taxonomists for standard genome sequencing and annotation.</title>
        <authorList>
            <consortium name="The Broad Institute Genomics Platform"/>
            <consortium name="The Broad Institute Genome Sequencing Center for Infectious Disease"/>
            <person name="Wu L."/>
            <person name="Ma J."/>
        </authorList>
    </citation>
    <scope>NUCLEOTIDE SEQUENCE [LARGE SCALE GENOMIC DNA]</scope>
    <source>
        <strain evidence="15">KCTC 42964</strain>
    </source>
</reference>
<dbReference type="InterPro" id="IPR022310">
    <property type="entry name" value="NAD/GMP_synthase"/>
</dbReference>
<dbReference type="InterPro" id="IPR014729">
    <property type="entry name" value="Rossmann-like_a/b/a_fold"/>
</dbReference>
<dbReference type="Pfam" id="PF00117">
    <property type="entry name" value="GATase"/>
    <property type="match status" value="1"/>
</dbReference>
<dbReference type="Gene3D" id="3.30.300.10">
    <property type="match status" value="1"/>
</dbReference>
<dbReference type="NCBIfam" id="NF000848">
    <property type="entry name" value="PRK00074.1"/>
    <property type="match status" value="1"/>
</dbReference>
<dbReference type="PRINTS" id="PR00096">
    <property type="entry name" value="GATASE"/>
</dbReference>
<evidence type="ECO:0000256" key="9">
    <source>
        <dbReference type="ARBA" id="ARBA00022840"/>
    </source>
</evidence>
<evidence type="ECO:0000256" key="6">
    <source>
        <dbReference type="ARBA" id="ARBA00022741"/>
    </source>
</evidence>
<proteinExistence type="inferred from homology"/>
<evidence type="ECO:0000256" key="1">
    <source>
        <dbReference type="ARBA" id="ARBA00002332"/>
    </source>
</evidence>
<comment type="function">
    <text evidence="1 11">Catalyzes the synthesis of GMP from XMP.</text>
</comment>
<dbReference type="InterPro" id="IPR029062">
    <property type="entry name" value="Class_I_gatase-like"/>
</dbReference>
<comment type="caution">
    <text evidence="14">The sequence shown here is derived from an EMBL/GenBank/DDBJ whole genome shotgun (WGS) entry which is preliminary data.</text>
</comment>
<evidence type="ECO:0000256" key="2">
    <source>
        <dbReference type="ARBA" id="ARBA00005153"/>
    </source>
</evidence>
<evidence type="ECO:0000256" key="5">
    <source>
        <dbReference type="ARBA" id="ARBA00022598"/>
    </source>
</evidence>
<evidence type="ECO:0000256" key="3">
    <source>
        <dbReference type="ARBA" id="ARBA00012746"/>
    </source>
</evidence>
<dbReference type="InterPro" id="IPR022955">
    <property type="entry name" value="GMP_synthase"/>
</dbReference>
<feature type="domain" description="GMPS ATP-PPase" evidence="13">
    <location>
        <begin position="216"/>
        <end position="408"/>
    </location>
</feature>
<dbReference type="SUPFAM" id="SSF52402">
    <property type="entry name" value="Adenine nucleotide alpha hydrolases-like"/>
    <property type="match status" value="1"/>
</dbReference>
<evidence type="ECO:0000256" key="10">
    <source>
        <dbReference type="ARBA" id="ARBA00022962"/>
    </source>
</evidence>
<dbReference type="InterPro" id="IPR017926">
    <property type="entry name" value="GATASE"/>
</dbReference>
<keyword evidence="7 11" id="KW-0332">GMP biosynthesis</keyword>